<accession>A0AAQ4FF83</accession>
<evidence type="ECO:0000313" key="2">
    <source>
        <dbReference type="Proteomes" id="UP001321473"/>
    </source>
</evidence>
<feature type="non-terminal residue" evidence="1">
    <location>
        <position position="66"/>
    </location>
</feature>
<keyword evidence="2" id="KW-1185">Reference proteome</keyword>
<sequence>MSLNRWEELKRLLHFNDNEKFIAPGQIGHNKLQKAASAVASEDMDISDESVTVGMLSDLSASQDVL</sequence>
<name>A0AAQ4FF83_AMBAM</name>
<dbReference type="Proteomes" id="UP001321473">
    <property type="component" value="Unassembled WGS sequence"/>
</dbReference>
<reference evidence="1 2" key="1">
    <citation type="journal article" date="2023" name="Arcadia Sci">
        <title>De novo assembly of a long-read Amblyomma americanum tick genome.</title>
        <authorList>
            <person name="Chou S."/>
            <person name="Poskanzer K.E."/>
            <person name="Rollins M."/>
            <person name="Thuy-Boun P.S."/>
        </authorList>
    </citation>
    <scope>NUCLEOTIDE SEQUENCE [LARGE SCALE GENOMIC DNA]</scope>
    <source>
        <strain evidence="1">F_SG_1</strain>
        <tissue evidence="1">Salivary glands</tissue>
    </source>
</reference>
<dbReference type="EMBL" id="JARKHS020003633">
    <property type="protein sequence ID" value="KAK8785365.1"/>
    <property type="molecule type" value="Genomic_DNA"/>
</dbReference>
<proteinExistence type="predicted"/>
<gene>
    <name evidence="1" type="ORF">V5799_008268</name>
</gene>
<dbReference type="AlphaFoldDB" id="A0AAQ4FF83"/>
<evidence type="ECO:0000313" key="1">
    <source>
        <dbReference type="EMBL" id="KAK8785365.1"/>
    </source>
</evidence>
<protein>
    <submittedName>
        <fullName evidence="1">Uncharacterized protein</fullName>
    </submittedName>
</protein>
<organism evidence="1 2">
    <name type="scientific">Amblyomma americanum</name>
    <name type="common">Lone star tick</name>
    <dbReference type="NCBI Taxonomy" id="6943"/>
    <lineage>
        <taxon>Eukaryota</taxon>
        <taxon>Metazoa</taxon>
        <taxon>Ecdysozoa</taxon>
        <taxon>Arthropoda</taxon>
        <taxon>Chelicerata</taxon>
        <taxon>Arachnida</taxon>
        <taxon>Acari</taxon>
        <taxon>Parasitiformes</taxon>
        <taxon>Ixodida</taxon>
        <taxon>Ixodoidea</taxon>
        <taxon>Ixodidae</taxon>
        <taxon>Amblyomminae</taxon>
        <taxon>Amblyomma</taxon>
    </lineage>
</organism>
<comment type="caution">
    <text evidence="1">The sequence shown here is derived from an EMBL/GenBank/DDBJ whole genome shotgun (WGS) entry which is preliminary data.</text>
</comment>